<dbReference type="Pfam" id="PF02277">
    <property type="entry name" value="DBI_PRT"/>
    <property type="match status" value="1"/>
</dbReference>
<evidence type="ECO:0000313" key="2">
    <source>
        <dbReference type="Proteomes" id="UP000237916"/>
    </source>
</evidence>
<dbReference type="OrthoDB" id="9781491at2"/>
<evidence type="ECO:0000313" key="1">
    <source>
        <dbReference type="EMBL" id="PQL20178.1"/>
    </source>
</evidence>
<dbReference type="InterPro" id="IPR036087">
    <property type="entry name" value="Nict_dMeBzImd_PRibTrfase_sf"/>
</dbReference>
<keyword evidence="1" id="KW-0328">Glycosyltransferase</keyword>
<dbReference type="Gene3D" id="3.40.50.10210">
    <property type="match status" value="1"/>
</dbReference>
<dbReference type="AlphaFoldDB" id="A0A2S7ZA66"/>
<dbReference type="GO" id="GO:0008939">
    <property type="term" value="F:nicotinate-nucleotide-dimethylbenzimidazole phosphoribosyltransferase activity"/>
    <property type="evidence" value="ECO:0007669"/>
    <property type="project" value="InterPro"/>
</dbReference>
<dbReference type="PANTHER" id="PTHR43463">
    <property type="entry name" value="NICOTINATE-NUCLEOTIDE--DIMETHYLBENZIMIDAZOLE PHOSPHORIBOSYLTRANSFERASE"/>
    <property type="match status" value="1"/>
</dbReference>
<protein>
    <submittedName>
        <fullName evidence="1">Nicotinate-nucleotide--dimethylbenzimidazole phosphoribosyltransferase</fullName>
    </submittedName>
</protein>
<dbReference type="CDD" id="cd02439">
    <property type="entry name" value="DMB-PRT_CobT"/>
    <property type="match status" value="1"/>
</dbReference>
<accession>A0A2S7ZA66</accession>
<gene>
    <name evidence="1" type="ORF">VEHSUH05_03675</name>
</gene>
<keyword evidence="2" id="KW-1185">Reference proteome</keyword>
<dbReference type="STRING" id="1298594.GCA_001312465_01676"/>
<dbReference type="RefSeq" id="WP_105090752.1">
    <property type="nucleotide sequence ID" value="NZ_PPDB01000003.1"/>
</dbReference>
<dbReference type="InterPro" id="IPR003200">
    <property type="entry name" value="Nict_dMeBzImd_PRibTrfase"/>
</dbReference>
<dbReference type="Proteomes" id="UP000237916">
    <property type="component" value="Unassembled WGS sequence"/>
</dbReference>
<dbReference type="SUPFAM" id="SSF52733">
    <property type="entry name" value="Nicotinate mononucleotide:5,6-dimethylbenzimidazole phosphoribosyltransferase (CobT)"/>
    <property type="match status" value="1"/>
</dbReference>
<comment type="caution">
    <text evidence="1">The sequence shown here is derived from an EMBL/GenBank/DDBJ whole genome shotgun (WGS) entry which is preliminary data.</text>
</comment>
<proteinExistence type="predicted"/>
<organism evidence="1 2">
    <name type="scientific">Veillonella denticariosi JCM 15641</name>
    <dbReference type="NCBI Taxonomy" id="1298594"/>
    <lineage>
        <taxon>Bacteria</taxon>
        <taxon>Bacillati</taxon>
        <taxon>Bacillota</taxon>
        <taxon>Negativicutes</taxon>
        <taxon>Veillonellales</taxon>
        <taxon>Veillonellaceae</taxon>
        <taxon>Veillonella</taxon>
    </lineage>
</organism>
<dbReference type="PANTHER" id="PTHR43463:SF1">
    <property type="entry name" value="NICOTINATE-NUCLEOTIDE--DIMETHYLBENZIMIDAZOLE PHOSPHORIBOSYLTRANSFERASE"/>
    <property type="match status" value="1"/>
</dbReference>
<keyword evidence="1" id="KW-0808">Transferase</keyword>
<name>A0A2S7ZA66_9FIRM</name>
<sequence length="345" mass="37871">MKDNSVRPIEKQLNKFLQAKCLIPGGLGLWEMYFRKICTAWGEINGEIRPQHIIFSADNGCNIEGYVGYNYEVTQKQSRNMLLGRSAATQFCNFNNIPYEVVDVGIASDDGIGVNRKVAKGTKNILNHPAMTEDEFNRAFQAGYERVQHYVEQGINLLSFGEMGLGNTTTSACVLSALIGADPTETVGPGSWPDKPELMKRKIDFVRSVLEHHKNNIVSEHEPDRVCKIVAHVGGFDIAAILGAMIACAEFEKPFVIDGFITSVAAACATHVNARVKDYALPSHQSKEKGTELALAEVGIAQDMVPIQARMSMGEGTGAILMVQMLKTTQHMFVNVGTFAELMKL</sequence>
<dbReference type="EMBL" id="PPDB01000003">
    <property type="protein sequence ID" value="PQL20178.1"/>
    <property type="molecule type" value="Genomic_DNA"/>
</dbReference>
<reference evidence="1 2" key="1">
    <citation type="submission" date="2018-01" db="EMBL/GenBank/DDBJ databases">
        <title>Draft genome sequences of clinical isolates and type strains of oral Veillonella including Veillonella infantum sp., nov.</title>
        <authorList>
            <person name="Mashima I."/>
            <person name="Liao Y.-C."/>
            <person name="Sabharwal A."/>
            <person name="Haase E.M."/>
            <person name="Nakazawa F."/>
            <person name="Scannapieco F.A."/>
        </authorList>
    </citation>
    <scope>NUCLEOTIDE SEQUENCE [LARGE SCALE GENOMIC DNA]</scope>
    <source>
        <strain evidence="1 2">JCM 15641</strain>
    </source>
</reference>